<evidence type="ECO:0000313" key="4">
    <source>
        <dbReference type="Ensembl" id="ENSSGRP00000016777.1"/>
    </source>
</evidence>
<evidence type="ECO:0000256" key="1">
    <source>
        <dbReference type="SAM" id="MobiDB-lite"/>
    </source>
</evidence>
<dbReference type="InterPro" id="IPR026160">
    <property type="entry name" value="Ric3"/>
</dbReference>
<accession>A0A672KVL2</accession>
<dbReference type="GO" id="GO:0043005">
    <property type="term" value="C:neuron projection"/>
    <property type="evidence" value="ECO:0007669"/>
    <property type="project" value="TreeGrafter"/>
</dbReference>
<dbReference type="InParanoid" id="A0A672KVL2"/>
<reference evidence="4" key="2">
    <citation type="submission" date="2025-09" db="UniProtKB">
        <authorList>
            <consortium name="Ensembl"/>
        </authorList>
    </citation>
    <scope>IDENTIFICATION</scope>
</reference>
<protein>
    <recommendedName>
        <fullName evidence="3">Resistance to inhibitors of cholinesterase protein 3 N-terminal domain-containing protein</fullName>
    </recommendedName>
</protein>
<dbReference type="AlphaFoldDB" id="A0A672KVL2"/>
<keyword evidence="2" id="KW-0812">Transmembrane</keyword>
<dbReference type="GO" id="GO:0043025">
    <property type="term" value="C:neuronal cell body"/>
    <property type="evidence" value="ECO:0007669"/>
    <property type="project" value="TreeGrafter"/>
</dbReference>
<organism evidence="4 5">
    <name type="scientific">Sinocyclocheilus grahami</name>
    <name type="common">Dianchi golden-line fish</name>
    <name type="synonym">Barbus grahami</name>
    <dbReference type="NCBI Taxonomy" id="75366"/>
    <lineage>
        <taxon>Eukaryota</taxon>
        <taxon>Metazoa</taxon>
        <taxon>Chordata</taxon>
        <taxon>Craniata</taxon>
        <taxon>Vertebrata</taxon>
        <taxon>Euteleostomi</taxon>
        <taxon>Actinopterygii</taxon>
        <taxon>Neopterygii</taxon>
        <taxon>Teleostei</taxon>
        <taxon>Ostariophysi</taxon>
        <taxon>Cypriniformes</taxon>
        <taxon>Cyprinidae</taxon>
        <taxon>Cyprininae</taxon>
        <taxon>Sinocyclocheilus</taxon>
    </lineage>
</organism>
<dbReference type="PANTHER" id="PTHR21723:SF4">
    <property type="entry name" value="ZGC:92489"/>
    <property type="match status" value="1"/>
</dbReference>
<name>A0A672KVL2_SINGR</name>
<dbReference type="GO" id="GO:0045202">
    <property type="term" value="C:synapse"/>
    <property type="evidence" value="ECO:0007669"/>
    <property type="project" value="GOC"/>
</dbReference>
<feature type="domain" description="Resistance to inhibitors of cholinesterase protein 3 N-terminal" evidence="3">
    <location>
        <begin position="15"/>
        <end position="110"/>
    </location>
</feature>
<dbReference type="PANTHER" id="PTHR21723">
    <property type="entry name" value="RESISTANCE TO INHIBITORS OF CHOLINESTERASE PROTEIN 3 RIC3"/>
    <property type="match status" value="1"/>
</dbReference>
<dbReference type="Ensembl" id="ENSSGRT00000018139.1">
    <property type="protein sequence ID" value="ENSSGRP00000016777.1"/>
    <property type="gene ID" value="ENSSGRG00000010203.1"/>
</dbReference>
<evidence type="ECO:0000256" key="2">
    <source>
        <dbReference type="SAM" id="Phobius"/>
    </source>
</evidence>
<dbReference type="GO" id="GO:0034394">
    <property type="term" value="P:protein localization to cell surface"/>
    <property type="evidence" value="ECO:0007669"/>
    <property type="project" value="TreeGrafter"/>
</dbReference>
<dbReference type="InterPro" id="IPR032763">
    <property type="entry name" value="RIC3_N"/>
</dbReference>
<proteinExistence type="predicted"/>
<evidence type="ECO:0000313" key="5">
    <source>
        <dbReference type="Proteomes" id="UP000472262"/>
    </source>
</evidence>
<evidence type="ECO:0000259" key="3">
    <source>
        <dbReference type="Pfam" id="PF15361"/>
    </source>
</evidence>
<keyword evidence="2" id="KW-1133">Transmembrane helix</keyword>
<dbReference type="Pfam" id="PF15361">
    <property type="entry name" value="RIC3"/>
    <property type="match status" value="1"/>
</dbReference>
<dbReference type="GO" id="GO:0007271">
    <property type="term" value="P:synaptic transmission, cholinergic"/>
    <property type="evidence" value="ECO:0007669"/>
    <property type="project" value="TreeGrafter"/>
</dbReference>
<keyword evidence="5" id="KW-1185">Reference proteome</keyword>
<feature type="transmembrane region" description="Helical" evidence="2">
    <location>
        <begin position="83"/>
        <end position="104"/>
    </location>
</feature>
<feature type="region of interest" description="Disordered" evidence="1">
    <location>
        <begin position="31"/>
        <end position="79"/>
    </location>
</feature>
<dbReference type="Proteomes" id="UP000472262">
    <property type="component" value="Unassembled WGS sequence"/>
</dbReference>
<reference evidence="4" key="1">
    <citation type="submission" date="2025-08" db="UniProtKB">
        <authorList>
            <consortium name="Ensembl"/>
        </authorList>
    </citation>
    <scope>IDENTIFICATION</scope>
</reference>
<sequence length="123" mass="13373">MSISTFQKLTIVSCVVLCVALLLPKMLLSRGKRDTPHTEGPPMPHRPPVSEEQRHFSRAHNPEAIARAKGAGTGTSTGGKSNLAGQIIPIYGFGILLYILYILFKVRRHRGISDVSAGASDYM</sequence>
<dbReference type="OMA" id="THSTEVM"/>
<keyword evidence="2" id="KW-0472">Membrane</keyword>